<name>A0A6M3LVB2_9ZZZZ</name>
<accession>A0A6M3LVB2</accession>
<protein>
    <submittedName>
        <fullName evidence="1">Uncharacterized protein</fullName>
    </submittedName>
</protein>
<reference evidence="1" key="1">
    <citation type="submission" date="2020-03" db="EMBL/GenBank/DDBJ databases">
        <title>The deep terrestrial virosphere.</title>
        <authorList>
            <person name="Holmfeldt K."/>
            <person name="Nilsson E."/>
            <person name="Simone D."/>
            <person name="Lopez-Fernandez M."/>
            <person name="Wu X."/>
            <person name="de Brujin I."/>
            <person name="Lundin D."/>
            <person name="Andersson A."/>
            <person name="Bertilsson S."/>
            <person name="Dopson M."/>
        </authorList>
    </citation>
    <scope>NUCLEOTIDE SEQUENCE</scope>
    <source>
        <strain evidence="1">MM171A01186</strain>
    </source>
</reference>
<proteinExistence type="predicted"/>
<dbReference type="AlphaFoldDB" id="A0A6M3LVB2"/>
<organism evidence="1">
    <name type="scientific">viral metagenome</name>
    <dbReference type="NCBI Taxonomy" id="1070528"/>
    <lineage>
        <taxon>unclassified sequences</taxon>
        <taxon>metagenomes</taxon>
        <taxon>organismal metagenomes</taxon>
    </lineage>
</organism>
<evidence type="ECO:0000313" key="1">
    <source>
        <dbReference type="EMBL" id="QJA99310.1"/>
    </source>
</evidence>
<sequence length="156" mass="15817">MLNLSELVRGGTVCLAKTGLAIGGTTSKAKILVPDGSNGLTFAIKGKTYYVASADDLVTLTANSQTALYSCIYLVCISATNVITTVAGTEVLTADITAGKKVLTWPEATANTCPIGAIRVDAGASAFVAGTTALTGGTVTVTYYDLFAVPDAPQTS</sequence>
<dbReference type="EMBL" id="MT143642">
    <property type="protein sequence ID" value="QJA99310.1"/>
    <property type="molecule type" value="Genomic_DNA"/>
</dbReference>
<gene>
    <name evidence="1" type="ORF">MM171A01186_0006</name>
</gene>